<protein>
    <recommendedName>
        <fullName evidence="3">B30.2/SPRY domain-containing protein</fullName>
    </recommendedName>
</protein>
<comment type="caution">
    <text evidence="1">The sequence shown here is derived from an EMBL/GenBank/DDBJ whole genome shotgun (WGS) entry which is preliminary data.</text>
</comment>
<evidence type="ECO:0000313" key="1">
    <source>
        <dbReference type="EMBL" id="EJK48693.1"/>
    </source>
</evidence>
<dbReference type="SUPFAM" id="SSF49899">
    <property type="entry name" value="Concanavalin A-like lectins/glucanases"/>
    <property type="match status" value="1"/>
</dbReference>
<keyword evidence="2" id="KW-1185">Reference proteome</keyword>
<dbReference type="OrthoDB" id="236214at2759"/>
<dbReference type="AlphaFoldDB" id="K0R5Z7"/>
<dbReference type="Gene3D" id="2.60.120.920">
    <property type="match status" value="1"/>
</dbReference>
<dbReference type="EMBL" id="AGNL01045526">
    <property type="protein sequence ID" value="EJK48693.1"/>
    <property type="molecule type" value="Genomic_DNA"/>
</dbReference>
<accession>K0R5Z7</accession>
<evidence type="ECO:0000313" key="2">
    <source>
        <dbReference type="Proteomes" id="UP000266841"/>
    </source>
</evidence>
<feature type="non-terminal residue" evidence="1">
    <location>
        <position position="1"/>
    </location>
</feature>
<organism evidence="1 2">
    <name type="scientific">Thalassiosira oceanica</name>
    <name type="common">Marine diatom</name>
    <dbReference type="NCBI Taxonomy" id="159749"/>
    <lineage>
        <taxon>Eukaryota</taxon>
        <taxon>Sar</taxon>
        <taxon>Stramenopiles</taxon>
        <taxon>Ochrophyta</taxon>
        <taxon>Bacillariophyta</taxon>
        <taxon>Coscinodiscophyceae</taxon>
        <taxon>Thalassiosirophycidae</taxon>
        <taxon>Thalassiosirales</taxon>
        <taxon>Thalassiosiraceae</taxon>
        <taxon>Thalassiosira</taxon>
    </lineage>
</organism>
<dbReference type="InterPro" id="IPR043136">
    <property type="entry name" value="B30.2/SPRY_sf"/>
</dbReference>
<gene>
    <name evidence="1" type="ORF">THAOC_32486</name>
</gene>
<evidence type="ECO:0008006" key="3">
    <source>
        <dbReference type="Google" id="ProtNLM"/>
    </source>
</evidence>
<dbReference type="Proteomes" id="UP000266841">
    <property type="component" value="Unassembled WGS sequence"/>
</dbReference>
<proteinExistence type="predicted"/>
<reference evidence="1 2" key="1">
    <citation type="journal article" date="2012" name="Genome Biol.">
        <title>Genome and low-iron response of an oceanic diatom adapted to chronic iron limitation.</title>
        <authorList>
            <person name="Lommer M."/>
            <person name="Specht M."/>
            <person name="Roy A.S."/>
            <person name="Kraemer L."/>
            <person name="Andreson R."/>
            <person name="Gutowska M.A."/>
            <person name="Wolf J."/>
            <person name="Bergner S.V."/>
            <person name="Schilhabel M.B."/>
            <person name="Klostermeier U.C."/>
            <person name="Beiko R.G."/>
            <person name="Rosenstiel P."/>
            <person name="Hippler M."/>
            <person name="Laroche J."/>
        </authorList>
    </citation>
    <scope>NUCLEOTIDE SEQUENCE [LARGE SCALE GENOMIC DNA]</scope>
    <source>
        <strain evidence="1 2">CCMP1005</strain>
    </source>
</reference>
<sequence>FADRSLFNPCYPKHYYSGRSRDLKGRAWPRRLVKQTRTRTARTQARDATCTPRYNARTKFREENVRSPETDNWQLVVAASWPACIGSARAACSTLARNDKIRLAILSETPAPAPTVARGSTMLPRDNKRALLLPTAALDDLGNDLLVRCASYLDADGLAQLGRTSARFGIHQAGQQRSLANEAARQRFRQSATDEERSRLPKYGDESDVGLLRALEQLRKPLCFDELVGNGFSPQEHPASVTHTGGGAGWSTAVSGHVMRGGRHFVEFAIKDDVQSSNIYLGVIRPISLTDGIDLEADWGGQVSPVHVSSRFKPALAEKLRSQRTAKWEESNVHCCTFNCVDGRCCWTDWDNERGSSNWQGQERLQVSSAIGLLLDLDEGTLSVFKDGRRLGVIKEGLSGEYWWFVAVGRPCTISISRGRAPN</sequence>
<name>K0R5Z7_THAOC</name>
<dbReference type="InterPro" id="IPR013320">
    <property type="entry name" value="ConA-like_dom_sf"/>
</dbReference>